<organism evidence="1 2">
    <name type="scientific">Pseudomonas fluorescens</name>
    <dbReference type="NCBI Taxonomy" id="294"/>
    <lineage>
        <taxon>Bacteria</taxon>
        <taxon>Pseudomonadati</taxon>
        <taxon>Pseudomonadota</taxon>
        <taxon>Gammaproteobacteria</taxon>
        <taxon>Pseudomonadales</taxon>
        <taxon>Pseudomonadaceae</taxon>
        <taxon>Pseudomonas</taxon>
    </lineage>
</organism>
<name>A0A5E6RRU4_PSEFL</name>
<gene>
    <name evidence="1" type="ORF">PS624_01802</name>
</gene>
<reference evidence="1 2" key="1">
    <citation type="submission" date="2019-09" db="EMBL/GenBank/DDBJ databases">
        <authorList>
            <person name="Chandra G."/>
            <person name="Truman W A."/>
        </authorList>
    </citation>
    <scope>NUCLEOTIDE SEQUENCE [LARGE SCALE GENOMIC DNA]</scope>
    <source>
        <strain evidence="1">PS624</strain>
    </source>
</reference>
<proteinExistence type="predicted"/>
<accession>A0A5E6RRU4</accession>
<evidence type="ECO:0000313" key="2">
    <source>
        <dbReference type="Proteomes" id="UP000326241"/>
    </source>
</evidence>
<dbReference type="InterPro" id="IPR036249">
    <property type="entry name" value="Thioredoxin-like_sf"/>
</dbReference>
<dbReference type="AlphaFoldDB" id="A0A5E6RRU4"/>
<dbReference type="SUPFAM" id="SSF52833">
    <property type="entry name" value="Thioredoxin-like"/>
    <property type="match status" value="1"/>
</dbReference>
<dbReference type="EMBL" id="CABVGZ010000014">
    <property type="protein sequence ID" value="VVM70976.1"/>
    <property type="molecule type" value="Genomic_DNA"/>
</dbReference>
<evidence type="ECO:0008006" key="3">
    <source>
        <dbReference type="Google" id="ProtNLM"/>
    </source>
</evidence>
<dbReference type="Proteomes" id="UP000326241">
    <property type="component" value="Unassembled WGS sequence"/>
</dbReference>
<evidence type="ECO:0000313" key="1">
    <source>
        <dbReference type="EMBL" id="VVM70976.1"/>
    </source>
</evidence>
<protein>
    <recommendedName>
        <fullName evidence="3">Glutathione S-transferase</fullName>
    </recommendedName>
</protein>
<sequence length="39" mass="4419">MQAIKLYNFPRSGHAHRVELMLSLLQLPPELLFADLAQG</sequence>